<feature type="coiled-coil region" evidence="1">
    <location>
        <begin position="125"/>
        <end position="167"/>
    </location>
</feature>
<dbReference type="Proteomes" id="UP001151760">
    <property type="component" value="Unassembled WGS sequence"/>
</dbReference>
<evidence type="ECO:0000256" key="1">
    <source>
        <dbReference type="SAM" id="Coils"/>
    </source>
</evidence>
<organism evidence="2 3">
    <name type="scientific">Tanacetum coccineum</name>
    <dbReference type="NCBI Taxonomy" id="301880"/>
    <lineage>
        <taxon>Eukaryota</taxon>
        <taxon>Viridiplantae</taxon>
        <taxon>Streptophyta</taxon>
        <taxon>Embryophyta</taxon>
        <taxon>Tracheophyta</taxon>
        <taxon>Spermatophyta</taxon>
        <taxon>Magnoliopsida</taxon>
        <taxon>eudicotyledons</taxon>
        <taxon>Gunneridae</taxon>
        <taxon>Pentapetalae</taxon>
        <taxon>asterids</taxon>
        <taxon>campanulids</taxon>
        <taxon>Asterales</taxon>
        <taxon>Asteraceae</taxon>
        <taxon>Asteroideae</taxon>
        <taxon>Anthemideae</taxon>
        <taxon>Anthemidinae</taxon>
        <taxon>Tanacetum</taxon>
    </lineage>
</organism>
<evidence type="ECO:0000313" key="3">
    <source>
        <dbReference type="Proteomes" id="UP001151760"/>
    </source>
</evidence>
<proteinExistence type="predicted"/>
<keyword evidence="1" id="KW-0175">Coiled coil</keyword>
<evidence type="ECO:0000313" key="2">
    <source>
        <dbReference type="EMBL" id="GJT19567.1"/>
    </source>
</evidence>
<protein>
    <submittedName>
        <fullName evidence="2">Uncharacterized protein</fullName>
    </submittedName>
</protein>
<dbReference type="EMBL" id="BQNB010013727">
    <property type="protein sequence ID" value="GJT19567.1"/>
    <property type="molecule type" value="Genomic_DNA"/>
</dbReference>
<gene>
    <name evidence="2" type="ORF">Tco_0878273</name>
</gene>
<reference evidence="2" key="2">
    <citation type="submission" date="2022-01" db="EMBL/GenBank/DDBJ databases">
        <authorList>
            <person name="Yamashiro T."/>
            <person name="Shiraishi A."/>
            <person name="Satake H."/>
            <person name="Nakayama K."/>
        </authorList>
    </citation>
    <scope>NUCLEOTIDE SEQUENCE</scope>
</reference>
<name>A0ABQ5BZX0_9ASTR</name>
<comment type="caution">
    <text evidence="2">The sequence shown here is derived from an EMBL/GenBank/DDBJ whole genome shotgun (WGS) entry which is preliminary data.</text>
</comment>
<sequence>MDSFQGLTTKSPSSWHRSYGLLNSKFHDPCRRHHIEGSLYYAAGGRLRKLRPDEAWATIERLAQYENEGWNDAFIQDEVRLNYKNPDIEQLLRIIEHKVNTLMKDAISLKGESEIKFPHIVMNFILDQEERVRQLEDYMRAIAEEFMEFSSEVARRLKERIKENENKPRKIEKITKYPDTKVLEKRVKLNVTVFKNLKEDNFPTSNIIIYA</sequence>
<accession>A0ABQ5BZX0</accession>
<reference evidence="2" key="1">
    <citation type="journal article" date="2022" name="Int. J. Mol. Sci.">
        <title>Draft Genome of Tanacetum Coccineum: Genomic Comparison of Closely Related Tanacetum-Family Plants.</title>
        <authorList>
            <person name="Yamashiro T."/>
            <person name="Shiraishi A."/>
            <person name="Nakayama K."/>
            <person name="Satake H."/>
        </authorList>
    </citation>
    <scope>NUCLEOTIDE SEQUENCE</scope>
</reference>
<keyword evidence="3" id="KW-1185">Reference proteome</keyword>